<keyword evidence="4 10" id="KW-0812">Transmembrane</keyword>
<feature type="transmembrane region" description="Helical" evidence="10">
    <location>
        <begin position="348"/>
        <end position="365"/>
    </location>
</feature>
<evidence type="ECO:0000256" key="5">
    <source>
        <dbReference type="ARBA" id="ARBA00022911"/>
    </source>
</evidence>
<dbReference type="PANTHER" id="PTHR48022">
    <property type="entry name" value="PLASTIDIC GLUCOSE TRANSPORTER 4"/>
    <property type="match status" value="1"/>
</dbReference>
<dbReference type="PANTHER" id="PTHR48022:SF34">
    <property type="entry name" value="MAJOR FACILITATOR SUPERFAMILY (MFS) PROFILE DOMAIN-CONTAINING PROTEIN-RELATED"/>
    <property type="match status" value="1"/>
</dbReference>
<dbReference type="Proteomes" id="UP000281677">
    <property type="component" value="Unassembled WGS sequence"/>
</dbReference>
<dbReference type="InterPro" id="IPR050360">
    <property type="entry name" value="MFS_Sugar_Transporters"/>
</dbReference>
<evidence type="ECO:0000256" key="1">
    <source>
        <dbReference type="ARBA" id="ARBA00004141"/>
    </source>
</evidence>
<dbReference type="FunFam" id="1.20.1250.20:FF:000026">
    <property type="entry name" value="MFS quinate transporter QutD"/>
    <property type="match status" value="1"/>
</dbReference>
<keyword evidence="5" id="KW-0672">Quinate metabolism</keyword>
<dbReference type="GO" id="GO:0016020">
    <property type="term" value="C:membrane"/>
    <property type="evidence" value="ECO:0007669"/>
    <property type="project" value="UniProtKB-SubCell"/>
</dbReference>
<dbReference type="OrthoDB" id="508119at2759"/>
<dbReference type="InterPro" id="IPR003663">
    <property type="entry name" value="Sugar/inositol_transpt"/>
</dbReference>
<name>A0A3M7IKA9_HORWE</name>
<evidence type="ECO:0000313" key="12">
    <source>
        <dbReference type="EMBL" id="RMZ25763.1"/>
    </source>
</evidence>
<protein>
    <recommendedName>
        <fullName evidence="8">Quinate transporter</fullName>
    </recommendedName>
</protein>
<feature type="transmembrane region" description="Helical" evidence="10">
    <location>
        <begin position="100"/>
        <end position="120"/>
    </location>
</feature>
<evidence type="ECO:0000256" key="8">
    <source>
        <dbReference type="ARBA" id="ARBA00043213"/>
    </source>
</evidence>
<feature type="transmembrane region" description="Helical" evidence="10">
    <location>
        <begin position="444"/>
        <end position="465"/>
    </location>
</feature>
<feature type="transmembrane region" description="Helical" evidence="10">
    <location>
        <begin position="314"/>
        <end position="336"/>
    </location>
</feature>
<feature type="domain" description="Major facilitator superfamily (MFS) profile" evidence="11">
    <location>
        <begin position="26"/>
        <end position="469"/>
    </location>
</feature>
<feature type="transmembrane region" description="Helical" evidence="10">
    <location>
        <begin position="187"/>
        <end position="204"/>
    </location>
</feature>
<dbReference type="InterPro" id="IPR036259">
    <property type="entry name" value="MFS_trans_sf"/>
</dbReference>
<dbReference type="InterPro" id="IPR020846">
    <property type="entry name" value="MFS_dom"/>
</dbReference>
<gene>
    <name evidence="12" type="ORF">D0859_10177</name>
</gene>
<dbReference type="PROSITE" id="PS00217">
    <property type="entry name" value="SUGAR_TRANSPORT_2"/>
    <property type="match status" value="1"/>
</dbReference>
<dbReference type="PROSITE" id="PS00216">
    <property type="entry name" value="SUGAR_TRANSPORT_1"/>
    <property type="match status" value="1"/>
</dbReference>
<dbReference type="Pfam" id="PF00083">
    <property type="entry name" value="Sugar_tr"/>
    <property type="match status" value="1"/>
</dbReference>
<reference evidence="12 13" key="1">
    <citation type="journal article" date="2018" name="BMC Genomics">
        <title>Genomic evidence for intraspecific hybridization in a clonal and extremely halotolerant yeast.</title>
        <authorList>
            <person name="Gostincar C."/>
            <person name="Stajich J.E."/>
            <person name="Zupancic J."/>
            <person name="Zalar P."/>
            <person name="Gunde-Cimerman N."/>
        </authorList>
    </citation>
    <scope>NUCLEOTIDE SEQUENCE [LARGE SCALE GENOMIC DNA]</scope>
    <source>
        <strain evidence="12 13">EXF-120</strain>
    </source>
</reference>
<evidence type="ECO:0000313" key="13">
    <source>
        <dbReference type="Proteomes" id="UP000281677"/>
    </source>
</evidence>
<evidence type="ECO:0000256" key="6">
    <source>
        <dbReference type="ARBA" id="ARBA00022989"/>
    </source>
</evidence>
<accession>A0A3M7IKA9</accession>
<evidence type="ECO:0000259" key="11">
    <source>
        <dbReference type="PROSITE" id="PS50850"/>
    </source>
</evidence>
<dbReference type="AlphaFoldDB" id="A0A3M7IKA9"/>
<dbReference type="NCBIfam" id="TIGR00879">
    <property type="entry name" value="SP"/>
    <property type="match status" value="1"/>
</dbReference>
<dbReference type="PROSITE" id="PS50850">
    <property type="entry name" value="MFS"/>
    <property type="match status" value="1"/>
</dbReference>
<evidence type="ECO:0000256" key="9">
    <source>
        <dbReference type="RuleBase" id="RU003346"/>
    </source>
</evidence>
<evidence type="ECO:0000256" key="10">
    <source>
        <dbReference type="SAM" id="Phobius"/>
    </source>
</evidence>
<dbReference type="EMBL" id="QWIT01000335">
    <property type="protein sequence ID" value="RMZ25763.1"/>
    <property type="molecule type" value="Genomic_DNA"/>
</dbReference>
<comment type="similarity">
    <text evidence="2 9">Belongs to the major facilitator superfamily. Sugar transporter (TC 2.A.1.1) family.</text>
</comment>
<dbReference type="VEuPathDB" id="FungiDB:BTJ68_08760"/>
<evidence type="ECO:0000256" key="3">
    <source>
        <dbReference type="ARBA" id="ARBA00022448"/>
    </source>
</evidence>
<evidence type="ECO:0000256" key="2">
    <source>
        <dbReference type="ARBA" id="ARBA00010992"/>
    </source>
</evidence>
<dbReference type="GO" id="GO:0005351">
    <property type="term" value="F:carbohydrate:proton symporter activity"/>
    <property type="evidence" value="ECO:0007669"/>
    <property type="project" value="TreeGrafter"/>
</dbReference>
<dbReference type="InterPro" id="IPR005829">
    <property type="entry name" value="Sugar_transporter_CS"/>
</dbReference>
<keyword evidence="6 10" id="KW-1133">Transmembrane helix</keyword>
<dbReference type="Gene3D" id="1.20.1250.20">
    <property type="entry name" value="MFS general substrate transporter like domains"/>
    <property type="match status" value="1"/>
</dbReference>
<evidence type="ECO:0000256" key="4">
    <source>
        <dbReference type="ARBA" id="ARBA00022692"/>
    </source>
</evidence>
<feature type="transmembrane region" description="Helical" evidence="10">
    <location>
        <begin position="276"/>
        <end position="294"/>
    </location>
</feature>
<feature type="transmembrane region" description="Helical" evidence="10">
    <location>
        <begin position="415"/>
        <end position="432"/>
    </location>
</feature>
<evidence type="ECO:0000256" key="7">
    <source>
        <dbReference type="ARBA" id="ARBA00023136"/>
    </source>
</evidence>
<organism evidence="12 13">
    <name type="scientific">Hortaea werneckii</name>
    <name type="common">Black yeast</name>
    <name type="synonym">Cladosporium werneckii</name>
    <dbReference type="NCBI Taxonomy" id="91943"/>
    <lineage>
        <taxon>Eukaryota</taxon>
        <taxon>Fungi</taxon>
        <taxon>Dikarya</taxon>
        <taxon>Ascomycota</taxon>
        <taxon>Pezizomycotina</taxon>
        <taxon>Dothideomycetes</taxon>
        <taxon>Dothideomycetidae</taxon>
        <taxon>Mycosphaerellales</taxon>
        <taxon>Teratosphaeriaceae</taxon>
        <taxon>Hortaea</taxon>
    </lineage>
</organism>
<dbReference type="PRINTS" id="PR00171">
    <property type="entry name" value="SUGRTRNSPORT"/>
</dbReference>
<keyword evidence="7 10" id="KW-0472">Membrane</keyword>
<comment type="subcellular location">
    <subcellularLocation>
        <location evidence="1">Membrane</location>
        <topology evidence="1">Multi-pass membrane protein</topology>
    </subcellularLocation>
</comment>
<comment type="caution">
    <text evidence="12">The sequence shown here is derived from an EMBL/GenBank/DDBJ whole genome shotgun (WGS) entry which is preliminary data.</text>
</comment>
<feature type="transmembrane region" description="Helical" evidence="10">
    <location>
        <begin position="127"/>
        <end position="148"/>
    </location>
</feature>
<sequence length="518" mass="56104">MPGRHANTAMRAPTPPEIYNWRVYITAVVASMGALLFGYDLAFIGTTITRDAFKKDFGLEDASEAANNAFDANIVSLLQAGCFFGSLFAGPLSDKVGRKWSIMISGMVFDIGSLMQTLAYGIKDVVYVGRVVGGLGVGACSMLVPMYIAEMAPPTIRADIGTCVGFWVNYGIAEHGPYGTASWMTPFGLQLIPGGVLIIGMLFMSESPRYLARTQGREAAEAGLSALRNLEKDHPYLIEELGHVMDQIDQEQIFAVGKGLKATVNMVCRKGNWNRLVIGNVMMIFMQMAGSNAINYFSPKIFKSIGLGGGSTSLYATGIYGIIRLVAVLIAMYFVVDKFGRTKMLMSGSAVMAVGLWFVGAYVKVANPEESDNIGPAGYVAIAMLYIYAVGFCFSYAGIPWIYCSEIFPMNLRSIGVGSCTATHWLLNFVIARSVPYMITDIGYGTYFVFASFITVGIVWIYFFVPETKGLSLEDMDILFGSPQATSDVELGIAVDPEKRKNGIDSTHVEMSGASTAD</sequence>
<feature type="transmembrane region" description="Helical" evidence="10">
    <location>
        <begin position="23"/>
        <end position="48"/>
    </location>
</feature>
<feature type="transmembrane region" description="Helical" evidence="10">
    <location>
        <begin position="377"/>
        <end position="403"/>
    </location>
</feature>
<proteinExistence type="inferred from homology"/>
<dbReference type="SUPFAM" id="SSF103473">
    <property type="entry name" value="MFS general substrate transporter"/>
    <property type="match status" value="1"/>
</dbReference>
<dbReference type="InterPro" id="IPR005828">
    <property type="entry name" value="MFS_sugar_transport-like"/>
</dbReference>
<keyword evidence="3 9" id="KW-0813">Transport</keyword>